<keyword evidence="1" id="KW-0812">Transmembrane</keyword>
<dbReference type="Proteomes" id="UP001265550">
    <property type="component" value="Unassembled WGS sequence"/>
</dbReference>
<organism evidence="2 3">
    <name type="scientific">Hydrogenophaga laconesensis</name>
    <dbReference type="NCBI Taxonomy" id="1805971"/>
    <lineage>
        <taxon>Bacteria</taxon>
        <taxon>Pseudomonadati</taxon>
        <taxon>Pseudomonadota</taxon>
        <taxon>Betaproteobacteria</taxon>
        <taxon>Burkholderiales</taxon>
        <taxon>Comamonadaceae</taxon>
        <taxon>Hydrogenophaga</taxon>
    </lineage>
</organism>
<proteinExistence type="predicted"/>
<evidence type="ECO:0000256" key="1">
    <source>
        <dbReference type="SAM" id="Phobius"/>
    </source>
</evidence>
<gene>
    <name evidence="2" type="ORF">J2X09_002274</name>
</gene>
<sequence length="73" mass="7379">MNAAKLVGIVLIVGGVLGLVYGSFSYTKNTEAVKLGPLELSVKEKETVNVPVWAGVGAIVIGAALLVLGGKKG</sequence>
<feature type="transmembrane region" description="Helical" evidence="1">
    <location>
        <begin position="50"/>
        <end position="68"/>
    </location>
</feature>
<dbReference type="RefSeq" id="WP_204733529.1">
    <property type="nucleotide sequence ID" value="NZ_JAVDWE010000005.1"/>
</dbReference>
<keyword evidence="3" id="KW-1185">Reference proteome</keyword>
<comment type="caution">
    <text evidence="2">The sequence shown here is derived from an EMBL/GenBank/DDBJ whole genome shotgun (WGS) entry which is preliminary data.</text>
</comment>
<keyword evidence="1" id="KW-0472">Membrane</keyword>
<dbReference type="EMBL" id="JAVDWE010000005">
    <property type="protein sequence ID" value="MDR7094533.1"/>
    <property type="molecule type" value="Genomic_DNA"/>
</dbReference>
<accession>A0ABU1VAN1</accession>
<evidence type="ECO:0000313" key="2">
    <source>
        <dbReference type="EMBL" id="MDR7094533.1"/>
    </source>
</evidence>
<name>A0ABU1VAN1_9BURK</name>
<protein>
    <submittedName>
        <fullName evidence="2">Uncharacterized membrane protein YidH (DUF202 family)</fullName>
    </submittedName>
</protein>
<reference evidence="2 3" key="1">
    <citation type="submission" date="2023-07" db="EMBL/GenBank/DDBJ databases">
        <title>Sorghum-associated microbial communities from plants grown in Nebraska, USA.</title>
        <authorList>
            <person name="Schachtman D."/>
        </authorList>
    </citation>
    <scope>NUCLEOTIDE SEQUENCE [LARGE SCALE GENOMIC DNA]</scope>
    <source>
        <strain evidence="2 3">BE240</strain>
    </source>
</reference>
<keyword evidence="1" id="KW-1133">Transmembrane helix</keyword>
<evidence type="ECO:0000313" key="3">
    <source>
        <dbReference type="Proteomes" id="UP001265550"/>
    </source>
</evidence>